<protein>
    <submittedName>
        <fullName evidence="1">Uncharacterized protein</fullName>
    </submittedName>
</protein>
<proteinExistence type="predicted"/>
<dbReference type="Proteomes" id="UP001164909">
    <property type="component" value="Chromosome"/>
</dbReference>
<gene>
    <name evidence="1" type="ORF">OTK00_000613</name>
</gene>
<evidence type="ECO:0000313" key="1">
    <source>
        <dbReference type="EMBL" id="WAM34413.1"/>
    </source>
</evidence>
<keyword evidence="2" id="KW-1185">Reference proteome</keyword>
<sequence>MELRVKILIVTILIALLPSSIVAVYVMTNLIPQYEKIVYEYFVNQQKRSLEKITQKAFDDINSRCI</sequence>
<evidence type="ECO:0000313" key="2">
    <source>
        <dbReference type="Proteomes" id="UP001164909"/>
    </source>
</evidence>
<reference evidence="1" key="1">
    <citation type="submission" date="2022-12" db="EMBL/GenBank/DDBJ databases">
        <authorList>
            <person name="Bing R.G."/>
            <person name="Willard D.J."/>
            <person name="Manesh M.J.H."/>
            <person name="Laemthong T."/>
            <person name="Crosby J.R."/>
            <person name="Kelly R.M."/>
        </authorList>
    </citation>
    <scope>NUCLEOTIDE SEQUENCE</scope>
    <source>
        <strain evidence="1">DSM 8990</strain>
    </source>
</reference>
<organism evidence="1 2">
    <name type="scientific">Caldicellulosiruptor morganii</name>
    <dbReference type="NCBI Taxonomy" id="1387555"/>
    <lineage>
        <taxon>Bacteria</taxon>
        <taxon>Bacillati</taxon>
        <taxon>Bacillota</taxon>
        <taxon>Bacillota incertae sedis</taxon>
        <taxon>Caldicellulosiruptorales</taxon>
        <taxon>Caldicellulosiruptoraceae</taxon>
        <taxon>Caldicellulosiruptor</taxon>
    </lineage>
</organism>
<accession>A0ABY7BNJ5</accession>
<name>A0ABY7BNJ5_9FIRM</name>
<dbReference type="EMBL" id="CP113865">
    <property type="protein sequence ID" value="WAM34413.1"/>
    <property type="molecule type" value="Genomic_DNA"/>
</dbReference>
<dbReference type="RefSeq" id="WP_045170278.1">
    <property type="nucleotide sequence ID" value="NZ_CP113865.1"/>
</dbReference>